<dbReference type="InterPro" id="IPR003034">
    <property type="entry name" value="SAP_dom"/>
</dbReference>
<dbReference type="EMBL" id="LXQA010086834">
    <property type="protein sequence ID" value="MCI13087.1"/>
    <property type="molecule type" value="Genomic_DNA"/>
</dbReference>
<dbReference type="InterPro" id="IPR036361">
    <property type="entry name" value="SAP_dom_sf"/>
</dbReference>
<dbReference type="PANTHER" id="PTHR47031">
    <property type="entry name" value="SAP DNA-BINDING DOMAIN-CONTAINING PROTEIN"/>
    <property type="match status" value="1"/>
</dbReference>
<evidence type="ECO:0000256" key="1">
    <source>
        <dbReference type="SAM" id="MobiDB-lite"/>
    </source>
</evidence>
<dbReference type="SUPFAM" id="SSF68906">
    <property type="entry name" value="SAP domain"/>
    <property type="match status" value="1"/>
</dbReference>
<keyword evidence="4" id="KW-1185">Reference proteome</keyword>
<dbReference type="PROSITE" id="PS50800">
    <property type="entry name" value="SAP"/>
    <property type="match status" value="1"/>
</dbReference>
<feature type="domain" description="SAP" evidence="2">
    <location>
        <begin position="15"/>
        <end position="49"/>
    </location>
</feature>
<dbReference type="Pfam" id="PF02037">
    <property type="entry name" value="SAP"/>
    <property type="match status" value="1"/>
</dbReference>
<dbReference type="PANTHER" id="PTHR47031:SF3">
    <property type="entry name" value="SAP DOMAIN-CONTAINING PROTEIN"/>
    <property type="match status" value="1"/>
</dbReference>
<feature type="compositionally biased region" description="Basic and acidic residues" evidence="1">
    <location>
        <begin position="210"/>
        <end position="222"/>
    </location>
</feature>
<dbReference type="Proteomes" id="UP000265520">
    <property type="component" value="Unassembled WGS sequence"/>
</dbReference>
<dbReference type="Gene3D" id="1.10.720.30">
    <property type="entry name" value="SAP domain"/>
    <property type="match status" value="1"/>
</dbReference>
<protein>
    <submittedName>
        <fullName evidence="3">Apoptotic chromatin condensation inducer in the nucleus</fullName>
    </submittedName>
</protein>
<feature type="non-terminal residue" evidence="3">
    <location>
        <position position="222"/>
    </location>
</feature>
<feature type="region of interest" description="Disordered" evidence="1">
    <location>
        <begin position="51"/>
        <end position="89"/>
    </location>
</feature>
<organism evidence="3 4">
    <name type="scientific">Trifolium medium</name>
    <dbReference type="NCBI Taxonomy" id="97028"/>
    <lineage>
        <taxon>Eukaryota</taxon>
        <taxon>Viridiplantae</taxon>
        <taxon>Streptophyta</taxon>
        <taxon>Embryophyta</taxon>
        <taxon>Tracheophyta</taxon>
        <taxon>Spermatophyta</taxon>
        <taxon>Magnoliopsida</taxon>
        <taxon>eudicotyledons</taxon>
        <taxon>Gunneridae</taxon>
        <taxon>Pentapetalae</taxon>
        <taxon>rosids</taxon>
        <taxon>fabids</taxon>
        <taxon>Fabales</taxon>
        <taxon>Fabaceae</taxon>
        <taxon>Papilionoideae</taxon>
        <taxon>50 kb inversion clade</taxon>
        <taxon>NPAAA clade</taxon>
        <taxon>Hologalegina</taxon>
        <taxon>IRL clade</taxon>
        <taxon>Trifolieae</taxon>
        <taxon>Trifolium</taxon>
    </lineage>
</organism>
<comment type="caution">
    <text evidence="3">The sequence shown here is derived from an EMBL/GenBank/DDBJ whole genome shotgun (WGS) entry which is preliminary data.</text>
</comment>
<dbReference type="AlphaFoldDB" id="A0A392PN67"/>
<accession>A0A392PN67</accession>
<feature type="region of interest" description="Disordered" evidence="1">
    <location>
        <begin position="199"/>
        <end position="222"/>
    </location>
</feature>
<dbReference type="SMART" id="SM00513">
    <property type="entry name" value="SAP"/>
    <property type="match status" value="1"/>
</dbReference>
<name>A0A392PN67_9FABA</name>
<evidence type="ECO:0000313" key="3">
    <source>
        <dbReference type="EMBL" id="MCI13087.1"/>
    </source>
</evidence>
<sequence length="222" mass="23978">MSSNSKYPILDDKPINQWKVTALKEELKRRKLATKGLKEDLINRLDEALRNERETAEASPEQEAAVGSEKDGANGLNAQVDGVKDAQTDNVDAEVVDTIEKENFQTFETSEQGNSDVVKVSEVVDNDSIKNVEQDGVTEPVDVNNSVSAMDVEGEHAVLPVGGESANVGEEVVAHPSTVETTVTVTETVVTETVSTEVVVSGQDSYSSEKNNEDSAIKLENE</sequence>
<reference evidence="3 4" key="1">
    <citation type="journal article" date="2018" name="Front. Plant Sci.">
        <title>Red Clover (Trifolium pratense) and Zigzag Clover (T. medium) - A Picture of Genomic Similarities and Differences.</title>
        <authorList>
            <person name="Dluhosova J."/>
            <person name="Istvanek J."/>
            <person name="Nedelnik J."/>
            <person name="Repkova J."/>
        </authorList>
    </citation>
    <scope>NUCLEOTIDE SEQUENCE [LARGE SCALE GENOMIC DNA]</scope>
    <source>
        <strain evidence="4">cv. 10/8</strain>
        <tissue evidence="3">Leaf</tissue>
    </source>
</reference>
<proteinExistence type="predicted"/>
<evidence type="ECO:0000313" key="4">
    <source>
        <dbReference type="Proteomes" id="UP000265520"/>
    </source>
</evidence>
<evidence type="ECO:0000259" key="2">
    <source>
        <dbReference type="PROSITE" id="PS50800"/>
    </source>
</evidence>